<evidence type="ECO:0000313" key="1">
    <source>
        <dbReference type="EMBL" id="MPN64816.1"/>
    </source>
</evidence>
<name>A0A645JN56_9ZZZZ</name>
<protein>
    <recommendedName>
        <fullName evidence="2">N-acetyldiaminopimelate deacetylase</fullName>
    </recommendedName>
</protein>
<dbReference type="SUPFAM" id="SSF53187">
    <property type="entry name" value="Zn-dependent exopeptidases"/>
    <property type="match status" value="1"/>
</dbReference>
<organism evidence="1">
    <name type="scientific">bioreactor metagenome</name>
    <dbReference type="NCBI Taxonomy" id="1076179"/>
    <lineage>
        <taxon>unclassified sequences</taxon>
        <taxon>metagenomes</taxon>
        <taxon>ecological metagenomes</taxon>
    </lineage>
</organism>
<reference evidence="1" key="1">
    <citation type="submission" date="2019-08" db="EMBL/GenBank/DDBJ databases">
        <authorList>
            <person name="Kucharzyk K."/>
            <person name="Murdoch R.W."/>
            <person name="Higgins S."/>
            <person name="Loffler F."/>
        </authorList>
    </citation>
    <scope>NUCLEOTIDE SEQUENCE</scope>
</reference>
<dbReference type="EMBL" id="VSSQ01146246">
    <property type="protein sequence ID" value="MPN64816.1"/>
    <property type="molecule type" value="Genomic_DNA"/>
</dbReference>
<accession>A0A645JN56</accession>
<dbReference type="Gene3D" id="3.40.630.10">
    <property type="entry name" value="Zn peptidases"/>
    <property type="match status" value="1"/>
</dbReference>
<dbReference type="Pfam" id="PF01546">
    <property type="entry name" value="Peptidase_M20"/>
    <property type="match status" value="1"/>
</dbReference>
<dbReference type="GO" id="GO:0016787">
    <property type="term" value="F:hydrolase activity"/>
    <property type="evidence" value="ECO:0007669"/>
    <property type="project" value="InterPro"/>
</dbReference>
<proteinExistence type="predicted"/>
<sequence>MDALTCVESPSNLLGAKKVCSLTEDAAHLCGHDFHQAILLAVAKVLSSDSVVFPGNIYFCFESGEETGEGVDAMVGGPIKQQTQLHVPLRLFVVSM</sequence>
<dbReference type="InterPro" id="IPR002933">
    <property type="entry name" value="Peptidase_M20"/>
</dbReference>
<dbReference type="AlphaFoldDB" id="A0A645JN56"/>
<gene>
    <name evidence="1" type="ORF">SDC9_212593</name>
</gene>
<comment type="caution">
    <text evidence="1">The sequence shown here is derived from an EMBL/GenBank/DDBJ whole genome shotgun (WGS) entry which is preliminary data.</text>
</comment>
<evidence type="ECO:0008006" key="2">
    <source>
        <dbReference type="Google" id="ProtNLM"/>
    </source>
</evidence>